<dbReference type="SUPFAM" id="SSF56317">
    <property type="entry name" value="Carbon-nitrogen hydrolase"/>
    <property type="match status" value="1"/>
</dbReference>
<evidence type="ECO:0000259" key="3">
    <source>
        <dbReference type="PROSITE" id="PS50263"/>
    </source>
</evidence>
<dbReference type="PANTHER" id="PTHR23088">
    <property type="entry name" value="NITRILASE-RELATED"/>
    <property type="match status" value="1"/>
</dbReference>
<comment type="similarity">
    <text evidence="1">Belongs to the carbon-nitrogen hydrolase superfamily. NIT1/NIT2 family.</text>
</comment>
<dbReference type="PROSITE" id="PS50263">
    <property type="entry name" value="CN_HYDROLASE"/>
    <property type="match status" value="1"/>
</dbReference>
<dbReference type="InterPro" id="IPR036526">
    <property type="entry name" value="C-N_Hydrolase_sf"/>
</dbReference>
<evidence type="ECO:0000256" key="2">
    <source>
        <dbReference type="ARBA" id="ARBA00022801"/>
    </source>
</evidence>
<dbReference type="Gene3D" id="3.60.110.10">
    <property type="entry name" value="Carbon-nitrogen hydrolase"/>
    <property type="match status" value="1"/>
</dbReference>
<dbReference type="OrthoDB" id="9811121at2"/>
<evidence type="ECO:0000256" key="1">
    <source>
        <dbReference type="ARBA" id="ARBA00010613"/>
    </source>
</evidence>
<dbReference type="InterPro" id="IPR003010">
    <property type="entry name" value="C-N_Hydrolase"/>
</dbReference>
<dbReference type="EMBL" id="RZNJ01000001">
    <property type="protein sequence ID" value="RUT35218.1"/>
    <property type="molecule type" value="Genomic_DNA"/>
</dbReference>
<name>A0A433XMQ6_9HYPH</name>
<evidence type="ECO:0000313" key="5">
    <source>
        <dbReference type="Proteomes" id="UP000281547"/>
    </source>
</evidence>
<evidence type="ECO:0000313" key="4">
    <source>
        <dbReference type="EMBL" id="RUT35218.1"/>
    </source>
</evidence>
<dbReference type="InterPro" id="IPR045254">
    <property type="entry name" value="Nit1/2_C-N_Hydrolase"/>
</dbReference>
<protein>
    <submittedName>
        <fullName evidence="4">Carbon-nitrogen hydrolase family protein</fullName>
    </submittedName>
</protein>
<dbReference type="Proteomes" id="UP000281547">
    <property type="component" value="Unassembled WGS sequence"/>
</dbReference>
<dbReference type="CDD" id="cd07572">
    <property type="entry name" value="nit"/>
    <property type="match status" value="1"/>
</dbReference>
<dbReference type="Pfam" id="PF00795">
    <property type="entry name" value="CN_hydrolase"/>
    <property type="match status" value="1"/>
</dbReference>
<dbReference type="InterPro" id="IPR001110">
    <property type="entry name" value="UPF0012_CS"/>
</dbReference>
<dbReference type="GO" id="GO:0016811">
    <property type="term" value="F:hydrolase activity, acting on carbon-nitrogen (but not peptide) bonds, in linear amides"/>
    <property type="evidence" value="ECO:0007669"/>
    <property type="project" value="InterPro"/>
</dbReference>
<dbReference type="AlphaFoldDB" id="A0A433XMQ6"/>
<proteinExistence type="inferred from homology"/>
<keyword evidence="5" id="KW-1185">Reference proteome</keyword>
<accession>A0A433XMQ6</accession>
<sequence>MKLAIAQMCSSNTHAANVATLEALAAEAHAAGADLLALPEAAGLVNKDFVAASQIVRPEADDPFVAACRALASQYGMWIHTGSTPIRLEGEERFRNRGHLIDPQGKILAHYDKIHLFDVDLPGETPRRESDRYVPGEEAVSVPTPWGVFGLSVCYDIRFPHLYRDYARAGASVLLVPSAFALRTGEDHWETLLRARAIENGAYVIAAAQAGHHDDGRQTWGHSLVIDPWGKVLLDMEKRIGLAVLELDMTAVNRARASIPSLANERPYHIRA</sequence>
<dbReference type="PANTHER" id="PTHR23088:SF27">
    <property type="entry name" value="DEAMINATED GLUTATHIONE AMIDASE"/>
    <property type="match status" value="1"/>
</dbReference>
<keyword evidence="2 4" id="KW-0378">Hydrolase</keyword>
<reference evidence="4 5" key="1">
    <citation type="journal article" date="2016" name="Int. J. Syst. Evol. Microbiol.">
        <title>Arsenicitalea aurantiaca gen. nov., sp. nov., a new member of the family Hyphomicrobiaceae, isolated from high-arsenic sediment.</title>
        <authorList>
            <person name="Mu Y."/>
            <person name="Zhou L."/>
            <person name="Zeng X.C."/>
            <person name="Liu L."/>
            <person name="Pan Y."/>
            <person name="Chen X."/>
            <person name="Wang J."/>
            <person name="Li S."/>
            <person name="Li W.J."/>
            <person name="Wang Y."/>
        </authorList>
    </citation>
    <scope>NUCLEOTIDE SEQUENCE [LARGE SCALE GENOMIC DNA]</scope>
    <source>
        <strain evidence="4 5">42-50</strain>
    </source>
</reference>
<gene>
    <name evidence="4" type="ORF">EMQ25_03585</name>
</gene>
<organism evidence="4 5">
    <name type="scientific">Arsenicitalea aurantiaca</name>
    <dbReference type="NCBI Taxonomy" id="1783274"/>
    <lineage>
        <taxon>Bacteria</taxon>
        <taxon>Pseudomonadati</taxon>
        <taxon>Pseudomonadota</taxon>
        <taxon>Alphaproteobacteria</taxon>
        <taxon>Hyphomicrobiales</taxon>
        <taxon>Devosiaceae</taxon>
        <taxon>Arsenicitalea</taxon>
    </lineage>
</organism>
<dbReference type="PROSITE" id="PS01227">
    <property type="entry name" value="UPF0012"/>
    <property type="match status" value="1"/>
</dbReference>
<comment type="caution">
    <text evidence="4">The sequence shown here is derived from an EMBL/GenBank/DDBJ whole genome shotgun (WGS) entry which is preliminary data.</text>
</comment>
<feature type="domain" description="CN hydrolase" evidence="3">
    <location>
        <begin position="1"/>
        <end position="249"/>
    </location>
</feature>